<keyword evidence="1" id="KW-0233">DNA recombination</keyword>
<reference evidence="3" key="1">
    <citation type="submission" date="2018-04" db="EMBL/GenBank/DDBJ databases">
        <title>WGS assembly of Panicum hallii.</title>
        <authorList>
            <person name="Lovell J."/>
            <person name="Jenkins J."/>
            <person name="Lowry D."/>
            <person name="Mamidi S."/>
            <person name="Sreedasyam A."/>
            <person name="Weng X."/>
            <person name="Barry K."/>
            <person name="Bonette J."/>
            <person name="Campitelli B."/>
            <person name="Daum C."/>
            <person name="Gordon S."/>
            <person name="Gould B."/>
            <person name="Lipzen A."/>
            <person name="Macqueen A."/>
            <person name="Palacio-Mejia J."/>
            <person name="Plott C."/>
            <person name="Shakirov E."/>
            <person name="Shu S."/>
            <person name="Yoshinaga Y."/>
            <person name="Zane M."/>
            <person name="Rokhsar D."/>
            <person name="Grimwood J."/>
            <person name="Schmutz J."/>
            <person name="Juenger T."/>
        </authorList>
    </citation>
    <scope>NUCLEOTIDE SEQUENCE [LARGE SCALE GENOMIC DNA]</scope>
    <source>
        <strain evidence="3">FIL2</strain>
    </source>
</reference>
<keyword evidence="1" id="KW-0347">Helicase</keyword>
<feature type="domain" description="DNA helicase Pif1-like DEAD-box helicase" evidence="2">
    <location>
        <begin position="75"/>
        <end position="200"/>
    </location>
</feature>
<evidence type="ECO:0000256" key="1">
    <source>
        <dbReference type="RuleBase" id="RU363044"/>
    </source>
</evidence>
<comment type="similarity">
    <text evidence="1">Belongs to the helicase family.</text>
</comment>
<evidence type="ECO:0000259" key="2">
    <source>
        <dbReference type="Pfam" id="PF05970"/>
    </source>
</evidence>
<name>A0A2T8I5Z9_9POAL</name>
<dbReference type="PANTHER" id="PTHR10492">
    <property type="match status" value="1"/>
</dbReference>
<dbReference type="InterPro" id="IPR010285">
    <property type="entry name" value="DNA_helicase_pif1-like_DEAD"/>
</dbReference>
<dbReference type="PANTHER" id="PTHR10492:SF91">
    <property type="entry name" value="ATP-DEPENDENT DNA HELICASE"/>
    <property type="match status" value="1"/>
</dbReference>
<keyword evidence="1" id="KW-0547">Nucleotide-binding</keyword>
<dbReference type="GO" id="GO:0043139">
    <property type="term" value="F:5'-3' DNA helicase activity"/>
    <property type="evidence" value="ECO:0007669"/>
    <property type="project" value="UniProtKB-EC"/>
</dbReference>
<gene>
    <name evidence="3" type="ORF">PAHAL_9G568100</name>
</gene>
<keyword evidence="1" id="KW-0378">Hydrolase</keyword>
<dbReference type="InterPro" id="IPR027417">
    <property type="entry name" value="P-loop_NTPase"/>
</dbReference>
<dbReference type="Gramene" id="PVH33098">
    <property type="protein sequence ID" value="PVH33098"/>
    <property type="gene ID" value="PAHAL_9G568100"/>
</dbReference>
<dbReference type="GO" id="GO:0006310">
    <property type="term" value="P:DNA recombination"/>
    <property type="evidence" value="ECO:0007669"/>
    <property type="project" value="UniProtKB-KW"/>
</dbReference>
<dbReference type="GO" id="GO:0016887">
    <property type="term" value="F:ATP hydrolysis activity"/>
    <property type="evidence" value="ECO:0007669"/>
    <property type="project" value="RHEA"/>
</dbReference>
<dbReference type="Pfam" id="PF05970">
    <property type="entry name" value="PIF1"/>
    <property type="match status" value="1"/>
</dbReference>
<comment type="catalytic activity">
    <reaction evidence="1">
        <text>ATP + H2O = ADP + phosphate + H(+)</text>
        <dbReference type="Rhea" id="RHEA:13065"/>
        <dbReference type="ChEBI" id="CHEBI:15377"/>
        <dbReference type="ChEBI" id="CHEBI:15378"/>
        <dbReference type="ChEBI" id="CHEBI:30616"/>
        <dbReference type="ChEBI" id="CHEBI:43474"/>
        <dbReference type="ChEBI" id="CHEBI:456216"/>
        <dbReference type="EC" id="5.6.2.3"/>
    </reaction>
</comment>
<organism evidence="3">
    <name type="scientific">Panicum hallii</name>
    <dbReference type="NCBI Taxonomy" id="206008"/>
    <lineage>
        <taxon>Eukaryota</taxon>
        <taxon>Viridiplantae</taxon>
        <taxon>Streptophyta</taxon>
        <taxon>Embryophyta</taxon>
        <taxon>Tracheophyta</taxon>
        <taxon>Spermatophyta</taxon>
        <taxon>Magnoliopsida</taxon>
        <taxon>Liliopsida</taxon>
        <taxon>Poales</taxon>
        <taxon>Poaceae</taxon>
        <taxon>PACMAD clade</taxon>
        <taxon>Panicoideae</taxon>
        <taxon>Panicodae</taxon>
        <taxon>Paniceae</taxon>
        <taxon>Panicinae</taxon>
        <taxon>Panicum</taxon>
        <taxon>Panicum sect. Panicum</taxon>
    </lineage>
</organism>
<dbReference type="Gene3D" id="3.40.50.300">
    <property type="entry name" value="P-loop containing nucleotide triphosphate hydrolases"/>
    <property type="match status" value="1"/>
</dbReference>
<keyword evidence="1" id="KW-0067">ATP-binding</keyword>
<dbReference type="AlphaFoldDB" id="A0A2T8I5Z9"/>
<proteinExistence type="inferred from homology"/>
<comment type="cofactor">
    <cofactor evidence="1">
        <name>Mg(2+)</name>
        <dbReference type="ChEBI" id="CHEBI:18420"/>
    </cofactor>
</comment>
<dbReference type="EMBL" id="CM008054">
    <property type="protein sequence ID" value="PVH33098.1"/>
    <property type="molecule type" value="Genomic_DNA"/>
</dbReference>
<sequence>MSEDFCRTCDNSSRIEQMVLRDISYHLTSMGKDIRHYGLPELHETEEERSRDHYKELTEELNLGFNEDHLKIVDMLNAEQMAGYDEIFNHVLKNKGQVFFVDDSDGTSKMHLYKALITKVRSMDHIIIATATSGIATSIMLGGRTAHSRFNIPIKLSGNSMCSFTKQSGTAELLRRASLRIWDEVAMTKRQAVEALDMSL</sequence>
<dbReference type="Proteomes" id="UP000243499">
    <property type="component" value="Chromosome 9"/>
</dbReference>
<dbReference type="GO" id="GO:0000723">
    <property type="term" value="P:telomere maintenance"/>
    <property type="evidence" value="ECO:0007669"/>
    <property type="project" value="InterPro"/>
</dbReference>
<dbReference type="EC" id="5.6.2.3" evidence="1"/>
<accession>A0A2T8I5Z9</accession>
<keyword evidence="1" id="KW-0227">DNA damage</keyword>
<evidence type="ECO:0000313" key="3">
    <source>
        <dbReference type="EMBL" id="PVH33098.1"/>
    </source>
</evidence>
<dbReference type="GO" id="GO:0006281">
    <property type="term" value="P:DNA repair"/>
    <property type="evidence" value="ECO:0007669"/>
    <property type="project" value="UniProtKB-KW"/>
</dbReference>
<keyword evidence="1" id="KW-0234">DNA repair</keyword>
<protein>
    <recommendedName>
        <fullName evidence="1">ATP-dependent DNA helicase</fullName>
        <ecNumber evidence="1">5.6.2.3</ecNumber>
    </recommendedName>
</protein>
<dbReference type="GO" id="GO:0005524">
    <property type="term" value="F:ATP binding"/>
    <property type="evidence" value="ECO:0007669"/>
    <property type="project" value="UniProtKB-KW"/>
</dbReference>